<keyword evidence="1" id="KW-0472">Membrane</keyword>
<dbReference type="Proteomes" id="UP001199044">
    <property type="component" value="Unassembled WGS sequence"/>
</dbReference>
<evidence type="ECO:0000313" key="2">
    <source>
        <dbReference type="EMBL" id="MCA2015906.1"/>
    </source>
</evidence>
<reference evidence="3" key="1">
    <citation type="submission" date="2023-07" db="EMBL/GenBank/DDBJ databases">
        <title>Molecular identification of indigenous halophilic bacteria isolated from red sea cost, biodegradation of synthetic dyes and assessment of degraded metabolite toxicity.</title>
        <authorList>
            <person name="Chaieb K."/>
            <person name="Altayb H.N."/>
        </authorList>
    </citation>
    <scope>NUCLEOTIDE SEQUENCE [LARGE SCALE GENOMIC DNA]</scope>
    <source>
        <strain evidence="3">K20</strain>
    </source>
</reference>
<keyword evidence="1" id="KW-1133">Transmembrane helix</keyword>
<evidence type="ECO:0000256" key="1">
    <source>
        <dbReference type="SAM" id="Phobius"/>
    </source>
</evidence>
<dbReference type="EMBL" id="JAIWIU010000042">
    <property type="protein sequence ID" value="MCA2015906.1"/>
    <property type="molecule type" value="Genomic_DNA"/>
</dbReference>
<accession>A0ABS7YM05</accession>
<sequence>MNNSWSEQVSKIHAPLDKALLRALSMILGFYHVAMMMWDPKLYAESIGGFNPVIAPLMIWAICSSMIYGVGFKPRHWFWQILFSPYFSLLILFYLTALRLVA</sequence>
<keyword evidence="1" id="KW-0812">Transmembrane</keyword>
<organism evidence="2 3">
    <name type="scientific">Vibrio tritonius</name>
    <dbReference type="NCBI Taxonomy" id="1435069"/>
    <lineage>
        <taxon>Bacteria</taxon>
        <taxon>Pseudomonadati</taxon>
        <taxon>Pseudomonadota</taxon>
        <taxon>Gammaproteobacteria</taxon>
        <taxon>Vibrionales</taxon>
        <taxon>Vibrionaceae</taxon>
        <taxon>Vibrio</taxon>
    </lineage>
</organism>
<keyword evidence="3" id="KW-1185">Reference proteome</keyword>
<comment type="caution">
    <text evidence="2">The sequence shown here is derived from an EMBL/GenBank/DDBJ whole genome shotgun (WGS) entry which is preliminary data.</text>
</comment>
<dbReference type="NCBIfam" id="TIGR02112">
    <property type="entry name" value="cyd_oper_ybgE"/>
    <property type="match status" value="1"/>
</dbReference>
<name>A0ABS7YM05_9VIBR</name>
<evidence type="ECO:0000313" key="3">
    <source>
        <dbReference type="Proteomes" id="UP001199044"/>
    </source>
</evidence>
<feature type="transmembrane region" description="Helical" evidence="1">
    <location>
        <begin position="77"/>
        <end position="101"/>
    </location>
</feature>
<feature type="transmembrane region" description="Helical" evidence="1">
    <location>
        <begin position="50"/>
        <end position="71"/>
    </location>
</feature>
<dbReference type="Pfam" id="PF09600">
    <property type="entry name" value="Cyd_oper_YbgE"/>
    <property type="match status" value="1"/>
</dbReference>
<dbReference type="RefSeq" id="WP_225250111.1">
    <property type="nucleotide sequence ID" value="NZ_JAIWIU010000042.1"/>
</dbReference>
<feature type="transmembrane region" description="Helical" evidence="1">
    <location>
        <begin position="20"/>
        <end position="38"/>
    </location>
</feature>
<dbReference type="InterPro" id="IPR011846">
    <property type="entry name" value="Cyd_oper_YbgE"/>
</dbReference>
<protein>
    <submittedName>
        <fullName evidence="2">Cyd operon protein YbgE</fullName>
    </submittedName>
</protein>
<gene>
    <name evidence="2" type="primary">ybgE</name>
    <name evidence="2" type="ORF">LDJ79_07275</name>
</gene>
<proteinExistence type="predicted"/>